<proteinExistence type="predicted"/>
<dbReference type="AlphaFoldDB" id="A0A1Y1QVP3"/>
<dbReference type="EMBL" id="MTEJ01000020">
    <property type="protein sequence ID" value="OQX15010.1"/>
    <property type="molecule type" value="Genomic_DNA"/>
</dbReference>
<accession>A0A1Y1QVP3</accession>
<organism evidence="1 2">
    <name type="scientific">Thiothrix lacustris</name>
    <dbReference type="NCBI Taxonomy" id="525917"/>
    <lineage>
        <taxon>Bacteria</taxon>
        <taxon>Pseudomonadati</taxon>
        <taxon>Pseudomonadota</taxon>
        <taxon>Gammaproteobacteria</taxon>
        <taxon>Thiotrichales</taxon>
        <taxon>Thiotrichaceae</taxon>
        <taxon>Thiothrix</taxon>
    </lineage>
</organism>
<protein>
    <submittedName>
        <fullName evidence="1">Uncharacterized protein</fullName>
    </submittedName>
</protein>
<name>A0A1Y1QVP3_9GAMM</name>
<evidence type="ECO:0000313" key="1">
    <source>
        <dbReference type="EMBL" id="OQX15010.1"/>
    </source>
</evidence>
<dbReference type="Proteomes" id="UP000192491">
    <property type="component" value="Unassembled WGS sequence"/>
</dbReference>
<reference evidence="1 2" key="1">
    <citation type="submission" date="2017-01" db="EMBL/GenBank/DDBJ databases">
        <title>Novel large sulfur bacteria in the metagenomes of groundwater-fed chemosynthetic microbial mats in the Lake Huron basin.</title>
        <authorList>
            <person name="Sharrar A.M."/>
            <person name="Flood B.E."/>
            <person name="Bailey J.V."/>
            <person name="Jones D.S."/>
            <person name="Biddanda B."/>
            <person name="Ruberg S.A."/>
            <person name="Marcus D.N."/>
            <person name="Dick G.J."/>
        </authorList>
    </citation>
    <scope>NUCLEOTIDE SEQUENCE [LARGE SCALE GENOMIC DNA]</scope>
    <source>
        <strain evidence="1">A8</strain>
    </source>
</reference>
<evidence type="ECO:0000313" key="2">
    <source>
        <dbReference type="Proteomes" id="UP000192491"/>
    </source>
</evidence>
<gene>
    <name evidence="1" type="ORF">BWK73_07945</name>
</gene>
<sequence>MTNDALWLPLSEANGLLGGIKLDVYILPYHGCNRLDDYADEISVVKNIHHRVSVHVLFFVINSNLSGLII</sequence>
<comment type="caution">
    <text evidence="1">The sequence shown here is derived from an EMBL/GenBank/DDBJ whole genome shotgun (WGS) entry which is preliminary data.</text>
</comment>